<proteinExistence type="predicted"/>
<dbReference type="GO" id="GO:0016853">
    <property type="term" value="F:isomerase activity"/>
    <property type="evidence" value="ECO:0007669"/>
    <property type="project" value="UniProtKB-KW"/>
</dbReference>
<name>A0A177GAY7_9PROT</name>
<dbReference type="PATRIC" id="fig|178901.16.peg.1518"/>
<protein>
    <submittedName>
        <fullName evidence="3">DNA topoisomerase I</fullName>
    </submittedName>
</protein>
<feature type="domain" description="NERD" evidence="2">
    <location>
        <begin position="98"/>
        <end position="215"/>
    </location>
</feature>
<dbReference type="Proteomes" id="UP000077349">
    <property type="component" value="Unassembled WGS sequence"/>
</dbReference>
<keyword evidence="3" id="KW-0413">Isomerase</keyword>
<keyword evidence="1" id="KW-0472">Membrane</keyword>
<reference evidence="3 4" key="1">
    <citation type="submission" date="2016-03" db="EMBL/GenBank/DDBJ databases">
        <title>Draft genome sequence of Acetobacter malorum CECT 7742, a strain isolated from strawberry vinegar.</title>
        <authorList>
            <person name="Sainz F."/>
            <person name="Mas A."/>
            <person name="Torija M.J."/>
        </authorList>
    </citation>
    <scope>NUCLEOTIDE SEQUENCE [LARGE SCALE GENOMIC DNA]</scope>
    <source>
        <strain evidence="3 4">CECT 7742</strain>
    </source>
</reference>
<organism evidence="3 4">
    <name type="scientific">Acetobacter malorum</name>
    <dbReference type="NCBI Taxonomy" id="178901"/>
    <lineage>
        <taxon>Bacteria</taxon>
        <taxon>Pseudomonadati</taxon>
        <taxon>Pseudomonadota</taxon>
        <taxon>Alphaproteobacteria</taxon>
        <taxon>Acetobacterales</taxon>
        <taxon>Acetobacteraceae</taxon>
        <taxon>Acetobacter</taxon>
    </lineage>
</organism>
<keyword evidence="1" id="KW-1133">Transmembrane helix</keyword>
<dbReference type="Pfam" id="PF08378">
    <property type="entry name" value="NERD"/>
    <property type="match status" value="1"/>
</dbReference>
<dbReference type="STRING" id="178901.AmDm5_1569"/>
<comment type="caution">
    <text evidence="3">The sequence shown here is derived from an EMBL/GenBank/DDBJ whole genome shotgun (WGS) entry which is preliminary data.</text>
</comment>
<sequence>MYPLLALIVAAFICYSYFWSILEWGLIGGVIYGLYRFVTMLVPSQDRQTQRPHSSFRPSAFQAESDAPLPTLTDEAPSADAVIEEVDDALENEAALKVGKEGELRVDRILKTVTMDHLTDVYLEDDRGLTQIDHIAKMPWGLVVIETKTYGGFISGSRNYQEWKQSFRLVGSDKYYLFQNPVCQNFRHLTAVKHVTGLNDHVFPMVVFAGSARTSRRVHNQIVRIKHLKTTLRQRPTTDYLPDWKRDAAWDALKRHVNANSGRAAEHLEQLKKRAH</sequence>
<dbReference type="InterPro" id="IPR011528">
    <property type="entry name" value="NERD"/>
</dbReference>
<dbReference type="eggNOG" id="COG0551">
    <property type="taxonomic scope" value="Bacteria"/>
</dbReference>
<dbReference type="PROSITE" id="PS50965">
    <property type="entry name" value="NERD"/>
    <property type="match status" value="1"/>
</dbReference>
<evidence type="ECO:0000313" key="4">
    <source>
        <dbReference type="Proteomes" id="UP000077349"/>
    </source>
</evidence>
<feature type="transmembrane region" description="Helical" evidence="1">
    <location>
        <begin position="6"/>
        <end position="35"/>
    </location>
</feature>
<dbReference type="AlphaFoldDB" id="A0A177GAY7"/>
<evidence type="ECO:0000256" key="1">
    <source>
        <dbReference type="SAM" id="Phobius"/>
    </source>
</evidence>
<dbReference type="EMBL" id="LVHD01000014">
    <property type="protein sequence ID" value="OAG77448.1"/>
    <property type="molecule type" value="Genomic_DNA"/>
</dbReference>
<evidence type="ECO:0000313" key="3">
    <source>
        <dbReference type="EMBL" id="OAG77448.1"/>
    </source>
</evidence>
<keyword evidence="1" id="KW-0812">Transmembrane</keyword>
<evidence type="ECO:0000259" key="2">
    <source>
        <dbReference type="PROSITE" id="PS50965"/>
    </source>
</evidence>
<accession>A0A177GAY7</accession>
<gene>
    <name evidence="3" type="ORF">Amal_01435</name>
</gene>